<dbReference type="EMBL" id="JBHSCR010000035">
    <property type="protein sequence ID" value="MFC4349642.1"/>
    <property type="molecule type" value="Genomic_DNA"/>
</dbReference>
<evidence type="ECO:0000313" key="10">
    <source>
        <dbReference type="EMBL" id="MFC4349642.1"/>
    </source>
</evidence>
<feature type="transmembrane region" description="Helical" evidence="8">
    <location>
        <begin position="309"/>
        <end position="332"/>
    </location>
</feature>
<feature type="transmembrane region" description="Helical" evidence="8">
    <location>
        <begin position="150"/>
        <end position="170"/>
    </location>
</feature>
<evidence type="ECO:0000256" key="9">
    <source>
        <dbReference type="SAM" id="SignalP"/>
    </source>
</evidence>
<evidence type="ECO:0000313" key="11">
    <source>
        <dbReference type="Proteomes" id="UP001595776"/>
    </source>
</evidence>
<dbReference type="PANTHER" id="PTHR30330">
    <property type="entry name" value="AGSS FAMILY TRANSPORTER, SODIUM-ALANINE"/>
    <property type="match status" value="1"/>
</dbReference>
<keyword evidence="3 8" id="KW-0813">Transport</keyword>
<evidence type="ECO:0000256" key="8">
    <source>
        <dbReference type="RuleBase" id="RU363064"/>
    </source>
</evidence>
<feature type="transmembrane region" description="Helical" evidence="8">
    <location>
        <begin position="69"/>
        <end position="91"/>
    </location>
</feature>
<name>A0ABV8UEF6_9PROT</name>
<dbReference type="PRINTS" id="PR00175">
    <property type="entry name" value="NAALASMPORT"/>
</dbReference>
<comment type="caution">
    <text evidence="10">The sequence shown here is derived from an EMBL/GenBank/DDBJ whole genome shotgun (WGS) entry which is preliminary data.</text>
</comment>
<keyword evidence="7 8" id="KW-0472">Membrane</keyword>
<accession>A0ABV8UEF6</accession>
<comment type="similarity">
    <text evidence="2 8">Belongs to the alanine or glycine:cation symporter (AGCS) (TC 2.A.25) family.</text>
</comment>
<keyword evidence="8" id="KW-0997">Cell inner membrane</keyword>
<feature type="transmembrane region" description="Helical" evidence="8">
    <location>
        <begin position="282"/>
        <end position="303"/>
    </location>
</feature>
<keyword evidence="4" id="KW-1003">Cell membrane</keyword>
<evidence type="ECO:0000256" key="5">
    <source>
        <dbReference type="ARBA" id="ARBA00022692"/>
    </source>
</evidence>
<dbReference type="InterPro" id="IPR001463">
    <property type="entry name" value="Na/Ala_symport"/>
</dbReference>
<dbReference type="RefSeq" id="WP_068144834.1">
    <property type="nucleotide sequence ID" value="NZ_JBHSCR010000035.1"/>
</dbReference>
<feature type="transmembrane region" description="Helical" evidence="8">
    <location>
        <begin position="373"/>
        <end position="396"/>
    </location>
</feature>
<evidence type="ECO:0000256" key="7">
    <source>
        <dbReference type="ARBA" id="ARBA00023136"/>
    </source>
</evidence>
<dbReference type="Proteomes" id="UP001595776">
    <property type="component" value="Unassembled WGS sequence"/>
</dbReference>
<organism evidence="10 11">
    <name type="scientific">Kordiimonas lipolytica</name>
    <dbReference type="NCBI Taxonomy" id="1662421"/>
    <lineage>
        <taxon>Bacteria</taxon>
        <taxon>Pseudomonadati</taxon>
        <taxon>Pseudomonadota</taxon>
        <taxon>Alphaproteobacteria</taxon>
        <taxon>Kordiimonadales</taxon>
        <taxon>Kordiimonadaceae</taxon>
        <taxon>Kordiimonas</taxon>
    </lineage>
</organism>
<dbReference type="NCBIfam" id="TIGR00835">
    <property type="entry name" value="agcS"/>
    <property type="match status" value="1"/>
</dbReference>
<evidence type="ECO:0000256" key="3">
    <source>
        <dbReference type="ARBA" id="ARBA00022448"/>
    </source>
</evidence>
<reference evidence="11" key="1">
    <citation type="journal article" date="2019" name="Int. J. Syst. Evol. Microbiol.">
        <title>The Global Catalogue of Microorganisms (GCM) 10K type strain sequencing project: providing services to taxonomists for standard genome sequencing and annotation.</title>
        <authorList>
            <consortium name="The Broad Institute Genomics Platform"/>
            <consortium name="The Broad Institute Genome Sequencing Center for Infectious Disease"/>
            <person name="Wu L."/>
            <person name="Ma J."/>
        </authorList>
    </citation>
    <scope>NUCLEOTIDE SEQUENCE [LARGE SCALE GENOMIC DNA]</scope>
    <source>
        <strain evidence="11">CGMCC 1.15304</strain>
    </source>
</reference>
<feature type="transmembrane region" description="Helical" evidence="8">
    <location>
        <begin position="480"/>
        <end position="499"/>
    </location>
</feature>
<dbReference type="Gene3D" id="1.20.1740.10">
    <property type="entry name" value="Amino acid/polyamine transporter I"/>
    <property type="match status" value="1"/>
</dbReference>
<dbReference type="Pfam" id="PF01235">
    <property type="entry name" value="Na_Ala_symp"/>
    <property type="match status" value="1"/>
</dbReference>
<keyword evidence="8" id="KW-0769">Symport</keyword>
<feature type="chain" id="PRO_5046438444" evidence="9">
    <location>
        <begin position="22"/>
        <end position="536"/>
    </location>
</feature>
<keyword evidence="11" id="KW-1185">Reference proteome</keyword>
<evidence type="ECO:0000256" key="2">
    <source>
        <dbReference type="ARBA" id="ARBA00009261"/>
    </source>
</evidence>
<evidence type="ECO:0000256" key="6">
    <source>
        <dbReference type="ARBA" id="ARBA00022989"/>
    </source>
</evidence>
<feature type="transmembrane region" description="Helical" evidence="8">
    <location>
        <begin position="457"/>
        <end position="474"/>
    </location>
</feature>
<dbReference type="PANTHER" id="PTHR30330:SF3">
    <property type="entry name" value="TRANSCRIPTIONAL REGULATOR, LRP FAMILY"/>
    <property type="match status" value="1"/>
</dbReference>
<feature type="signal peptide" evidence="9">
    <location>
        <begin position="1"/>
        <end position="21"/>
    </location>
</feature>
<feature type="transmembrane region" description="Helical" evidence="8">
    <location>
        <begin position="416"/>
        <end position="437"/>
    </location>
</feature>
<protein>
    <submittedName>
        <fullName evidence="10">Alanine/glycine:cation symporter family protein</fullName>
    </submittedName>
</protein>
<keyword evidence="9" id="KW-0732">Signal</keyword>
<keyword evidence="5 8" id="KW-0812">Transmembrane</keyword>
<proteinExistence type="inferred from homology"/>
<evidence type="ECO:0000256" key="4">
    <source>
        <dbReference type="ARBA" id="ARBA00022475"/>
    </source>
</evidence>
<comment type="subcellular location">
    <subcellularLocation>
        <location evidence="8">Cell inner membrane</location>
        <topology evidence="8">Multi-pass membrane protein</topology>
    </subcellularLocation>
    <subcellularLocation>
        <location evidence="1">Cell membrane</location>
        <topology evidence="1">Multi-pass membrane protein</topology>
    </subcellularLocation>
</comment>
<evidence type="ECO:0000256" key="1">
    <source>
        <dbReference type="ARBA" id="ARBA00004651"/>
    </source>
</evidence>
<keyword evidence="6 8" id="KW-1133">Transmembrane helix</keyword>
<feature type="transmembrane region" description="Helical" evidence="8">
    <location>
        <begin position="121"/>
        <end position="144"/>
    </location>
</feature>
<sequence length="536" mass="56887">MYKRLLGALAAVFAVSGTVYAAAEKSSFQQFLDDFSMMVNDAISPFTTKFSEVIFYPIPMDWLAEGAPGLPVIVLWLFSFALFFTIYMGFINLRGFTQAIRIVKGTYDNPDDPGEVTHFQALTAALSATVGLGNIAGVAIAISVGGPGATFWMILVGLFGMTSKFCEVALGHKYRDIDEHGVVSGGPMKYLSKGLAGLGMPKFGKGLSVLFAMICILGAFGAGNMFQANQATFQLAAIAAELTGGADSFFAGKAWIFGIIYAGLLSFVIVGGIRGITHVTEFLVPIMAAIYVIAALAIIGAHITEVPAAFGLILKGAFTGEGVVGGILGVLIMGLRRATFSNEAGLGTASIAHAAAKTNEPVAEGLVALIEPFIDTVVICTMTALVIILTGAYLEAGEFDGIGLTSMAFDSFFDGFRYVLTLAVPMFAFSTTITYYYYGERALDYLTKGGHRQATNIYKMCYLLAIIVGSAMQLTAVMDFADAALLALGFPNLIGVFLLRKEVKALLNDYWGRLKAGKIKPYVPGADKGGKLPQET</sequence>
<feature type="transmembrane region" description="Helical" evidence="8">
    <location>
        <begin position="248"/>
        <end position="270"/>
    </location>
</feature>
<feature type="transmembrane region" description="Helical" evidence="8">
    <location>
        <begin position="207"/>
        <end position="228"/>
    </location>
</feature>
<gene>
    <name evidence="10" type="ORF">ACFO5Q_17460</name>
</gene>